<dbReference type="SUPFAM" id="SSF52833">
    <property type="entry name" value="Thioredoxin-like"/>
    <property type="match status" value="1"/>
</dbReference>
<feature type="domain" description="Thioredoxin" evidence="2">
    <location>
        <begin position="1"/>
        <end position="127"/>
    </location>
</feature>
<dbReference type="PROSITE" id="PS51352">
    <property type="entry name" value="THIOREDOXIN_2"/>
    <property type="match status" value="1"/>
</dbReference>
<dbReference type="InterPro" id="IPR017937">
    <property type="entry name" value="Thioredoxin_CS"/>
</dbReference>
<keyword evidence="4" id="KW-1185">Reference proteome</keyword>
<dbReference type="Proteomes" id="UP000295620">
    <property type="component" value="Unassembled WGS sequence"/>
</dbReference>
<dbReference type="InterPro" id="IPR013766">
    <property type="entry name" value="Thioredoxin_domain"/>
</dbReference>
<protein>
    <submittedName>
        <fullName evidence="3">Thioredoxin-like protein</fullName>
    </submittedName>
</protein>
<dbReference type="Pfam" id="PF03190">
    <property type="entry name" value="Thioredox_DsbH"/>
    <property type="match status" value="1"/>
</dbReference>
<evidence type="ECO:0000313" key="4">
    <source>
        <dbReference type="Proteomes" id="UP000295620"/>
    </source>
</evidence>
<dbReference type="GO" id="GO:0045454">
    <property type="term" value="P:cell redox homeostasis"/>
    <property type="evidence" value="ECO:0007669"/>
    <property type="project" value="TreeGrafter"/>
</dbReference>
<dbReference type="AlphaFoldDB" id="A0A4R6SRX8"/>
<reference evidence="3 4" key="1">
    <citation type="submission" date="2019-03" db="EMBL/GenBank/DDBJ databases">
        <title>Genomic Encyclopedia of Archaeal and Bacterial Type Strains, Phase II (KMG-II): from individual species to whole genera.</title>
        <authorList>
            <person name="Goeker M."/>
        </authorList>
    </citation>
    <scope>NUCLEOTIDE SEQUENCE [LARGE SCALE GENOMIC DNA]</scope>
    <source>
        <strain evidence="3 4">DSM 19035</strain>
    </source>
</reference>
<evidence type="ECO:0000313" key="3">
    <source>
        <dbReference type="EMBL" id="TDQ08115.1"/>
    </source>
</evidence>
<comment type="caution">
    <text evidence="3">The sequence shown here is derived from an EMBL/GenBank/DDBJ whole genome shotgun (WGS) entry which is preliminary data.</text>
</comment>
<dbReference type="PANTHER" id="PTHR43601">
    <property type="entry name" value="THIOREDOXIN, MITOCHONDRIAL"/>
    <property type="match status" value="1"/>
</dbReference>
<dbReference type="InterPro" id="IPR036249">
    <property type="entry name" value="Thioredoxin-like_sf"/>
</dbReference>
<dbReference type="PROSITE" id="PS00194">
    <property type="entry name" value="THIOREDOXIN_1"/>
    <property type="match status" value="1"/>
</dbReference>
<dbReference type="Gene3D" id="3.40.30.10">
    <property type="entry name" value="Glutaredoxin"/>
    <property type="match status" value="1"/>
</dbReference>
<proteinExistence type="predicted"/>
<dbReference type="InterPro" id="IPR004879">
    <property type="entry name" value="Ssp411-like_TRX"/>
</dbReference>
<evidence type="ECO:0000256" key="1">
    <source>
        <dbReference type="ARBA" id="ARBA00023284"/>
    </source>
</evidence>
<dbReference type="EMBL" id="SNYC01000005">
    <property type="protein sequence ID" value="TDQ08115.1"/>
    <property type="molecule type" value="Genomic_DNA"/>
</dbReference>
<sequence>MFTFTLQAQSIQFISDAKSWNEVLLKAKAANKKVFVDVYTTWCGPCKWMDAEVFNKKEVADYYNSTFINVKVDAEKGWGTAFAKTEGVDAYPTYLFFDQNGKVIYNAKGSMPVSKFLMEGKTAAVQSYNEEDVQKRMKLASGKYDADFLYSYLTSIPFDKRPQDIEQLIEKYLSLVPEDSLGSQKVNRIIKINAPVILDENSLTFKAFLKQYRQYPFKLGFIDGTWMTLRSKLKTDLAQAGKSRNDQQLEKLIHLNSFFENDGYAKEREANYFRCMYYAFANDSIGLSKAFKRFCSDAYSGLDTAKLYAEEKATLTKMQDLSKTVFPGLNSEQVKKTFQSESIRTYSEFCEIISSCQQYKLLTKDIRESIKLWIQKSIDSYRGNPISVNSYFEKLGEDIKKI</sequence>
<dbReference type="PANTHER" id="PTHR43601:SF3">
    <property type="entry name" value="THIOREDOXIN, MITOCHONDRIAL"/>
    <property type="match status" value="1"/>
</dbReference>
<organism evidence="3 4">
    <name type="scientific">Pedobacter metabolipauper</name>
    <dbReference type="NCBI Taxonomy" id="425513"/>
    <lineage>
        <taxon>Bacteria</taxon>
        <taxon>Pseudomonadati</taxon>
        <taxon>Bacteroidota</taxon>
        <taxon>Sphingobacteriia</taxon>
        <taxon>Sphingobacteriales</taxon>
        <taxon>Sphingobacteriaceae</taxon>
        <taxon>Pedobacter</taxon>
    </lineage>
</organism>
<keyword evidence="1" id="KW-0676">Redox-active center</keyword>
<dbReference type="CDD" id="cd02947">
    <property type="entry name" value="TRX_family"/>
    <property type="match status" value="1"/>
</dbReference>
<accession>A0A4R6SRX8</accession>
<evidence type="ECO:0000259" key="2">
    <source>
        <dbReference type="PROSITE" id="PS51352"/>
    </source>
</evidence>
<gene>
    <name evidence="3" type="ORF">ATK78_2617</name>
</gene>
<name>A0A4R6SRX8_9SPHI</name>